<proteinExistence type="predicted"/>
<keyword evidence="1" id="KW-1185">Reference proteome</keyword>
<name>A0A914HGK1_GLORO</name>
<dbReference type="WBParaSite" id="Gr19_v10_g16420.t1">
    <property type="protein sequence ID" value="Gr19_v10_g16420.t1"/>
    <property type="gene ID" value="Gr19_v10_g16420"/>
</dbReference>
<dbReference type="AlphaFoldDB" id="A0A914HGK1"/>
<accession>A0A914HGK1</accession>
<evidence type="ECO:0000313" key="2">
    <source>
        <dbReference type="WBParaSite" id="Gr19_v10_g16420.t1"/>
    </source>
</evidence>
<organism evidence="1 2">
    <name type="scientific">Globodera rostochiensis</name>
    <name type="common">Golden nematode worm</name>
    <name type="synonym">Heterodera rostochiensis</name>
    <dbReference type="NCBI Taxonomy" id="31243"/>
    <lineage>
        <taxon>Eukaryota</taxon>
        <taxon>Metazoa</taxon>
        <taxon>Ecdysozoa</taxon>
        <taxon>Nematoda</taxon>
        <taxon>Chromadorea</taxon>
        <taxon>Rhabditida</taxon>
        <taxon>Tylenchina</taxon>
        <taxon>Tylenchomorpha</taxon>
        <taxon>Tylenchoidea</taxon>
        <taxon>Heteroderidae</taxon>
        <taxon>Heteroderinae</taxon>
        <taxon>Globodera</taxon>
    </lineage>
</organism>
<evidence type="ECO:0000313" key="1">
    <source>
        <dbReference type="Proteomes" id="UP000887572"/>
    </source>
</evidence>
<dbReference type="Proteomes" id="UP000887572">
    <property type="component" value="Unplaced"/>
</dbReference>
<reference evidence="2" key="1">
    <citation type="submission" date="2022-11" db="UniProtKB">
        <authorList>
            <consortium name="WormBaseParasite"/>
        </authorList>
    </citation>
    <scope>IDENTIFICATION</scope>
</reference>
<sequence>MNNPPERTSSQTSTCSRRFVALMKPLLLTYCESLVVTLKRQFTNIFLLEKIPKSFRMRTMKCRNLEDVLLLVLNRTRHCHLCLRSLCHLPGHNGFKELW</sequence>
<protein>
    <submittedName>
        <fullName evidence="2">Uncharacterized protein</fullName>
    </submittedName>
</protein>